<protein>
    <recommendedName>
        <fullName evidence="3 13">Guanylate cyclase</fullName>
        <ecNumber evidence="3 13">4.6.1.2</ecNumber>
    </recommendedName>
</protein>
<keyword evidence="4 16" id="KW-0812">Transmembrane</keyword>
<feature type="compositionally biased region" description="Polar residues" evidence="15">
    <location>
        <begin position="284"/>
        <end position="296"/>
    </location>
</feature>
<feature type="domain" description="Protein kinase" evidence="18">
    <location>
        <begin position="594"/>
        <end position="899"/>
    </location>
</feature>
<evidence type="ECO:0000256" key="5">
    <source>
        <dbReference type="ARBA" id="ARBA00022729"/>
    </source>
</evidence>
<evidence type="ECO:0000259" key="18">
    <source>
        <dbReference type="PROSITE" id="PS50011"/>
    </source>
</evidence>
<dbReference type="PANTHER" id="PTHR11920:SF462">
    <property type="entry name" value="GUANYLATE CYCLASE"/>
    <property type="match status" value="1"/>
</dbReference>
<feature type="compositionally biased region" description="Low complexity" evidence="15">
    <location>
        <begin position="1282"/>
        <end position="1306"/>
    </location>
</feature>
<comment type="subcellular location">
    <subcellularLocation>
        <location evidence="2">Membrane</location>
        <topology evidence="2">Single-pass type I membrane protein</topology>
    </subcellularLocation>
</comment>
<evidence type="ECO:0000256" key="9">
    <source>
        <dbReference type="ARBA" id="ARBA00023180"/>
    </source>
</evidence>
<dbReference type="GO" id="GO:0001653">
    <property type="term" value="F:peptide receptor activity"/>
    <property type="evidence" value="ECO:0007669"/>
    <property type="project" value="TreeGrafter"/>
</dbReference>
<dbReference type="GO" id="GO:0007168">
    <property type="term" value="P:receptor guanylyl cyclase signaling pathway"/>
    <property type="evidence" value="ECO:0007669"/>
    <property type="project" value="TreeGrafter"/>
</dbReference>
<dbReference type="RefSeq" id="XP_031769999.2">
    <property type="nucleotide sequence ID" value="XM_031914139.2"/>
</dbReference>
<evidence type="ECO:0000256" key="14">
    <source>
        <dbReference type="SAM" id="Coils"/>
    </source>
</evidence>
<dbReference type="PROSITE" id="PS50011">
    <property type="entry name" value="PROTEIN_KINASE_DOM"/>
    <property type="match status" value="1"/>
</dbReference>
<dbReference type="PANTHER" id="PTHR11920">
    <property type="entry name" value="GUANYLYL CYCLASE"/>
    <property type="match status" value="1"/>
</dbReference>
<dbReference type="SUPFAM" id="SSF55073">
    <property type="entry name" value="Nucleotide cyclase"/>
    <property type="match status" value="1"/>
</dbReference>
<evidence type="ECO:0000256" key="1">
    <source>
        <dbReference type="ARBA" id="ARBA00001436"/>
    </source>
</evidence>
<evidence type="ECO:0000259" key="19">
    <source>
        <dbReference type="PROSITE" id="PS50125"/>
    </source>
</evidence>
<comment type="catalytic activity">
    <reaction evidence="1 13">
        <text>GTP = 3',5'-cyclic GMP + diphosphate</text>
        <dbReference type="Rhea" id="RHEA:13665"/>
        <dbReference type="ChEBI" id="CHEBI:33019"/>
        <dbReference type="ChEBI" id="CHEBI:37565"/>
        <dbReference type="ChEBI" id="CHEBI:57746"/>
        <dbReference type="EC" id="4.6.1.2"/>
    </reaction>
</comment>
<keyword evidence="5 17" id="KW-0732">Signal</keyword>
<evidence type="ECO:0000256" key="17">
    <source>
        <dbReference type="SAM" id="SignalP"/>
    </source>
</evidence>
<dbReference type="CDD" id="cd07302">
    <property type="entry name" value="CHD"/>
    <property type="match status" value="1"/>
</dbReference>
<dbReference type="Proteomes" id="UP001652740">
    <property type="component" value="Unplaced"/>
</dbReference>
<feature type="region of interest" description="Disordered" evidence="15">
    <location>
        <begin position="1282"/>
        <end position="1350"/>
    </location>
</feature>
<evidence type="ECO:0000256" key="3">
    <source>
        <dbReference type="ARBA" id="ARBA00012202"/>
    </source>
</evidence>
<dbReference type="Pfam" id="PF00211">
    <property type="entry name" value="Guanylate_cyc"/>
    <property type="match status" value="1"/>
</dbReference>
<feature type="coiled-coil region" evidence="14">
    <location>
        <begin position="911"/>
        <end position="942"/>
    </location>
</feature>
<keyword evidence="8 16" id="KW-0472">Membrane</keyword>
<feature type="chain" id="PRO_5047512870" description="Guanylate cyclase" evidence="17">
    <location>
        <begin position="23"/>
        <end position="1350"/>
    </location>
</feature>
<dbReference type="GO" id="GO:0004383">
    <property type="term" value="F:guanylate cyclase activity"/>
    <property type="evidence" value="ECO:0007669"/>
    <property type="project" value="UniProtKB-EC"/>
</dbReference>
<dbReference type="GO" id="GO:0005524">
    <property type="term" value="F:ATP binding"/>
    <property type="evidence" value="ECO:0007669"/>
    <property type="project" value="InterPro"/>
</dbReference>
<dbReference type="InParanoid" id="A0A6J3CFU5"/>
<dbReference type="InterPro" id="IPR000719">
    <property type="entry name" value="Prot_kinase_dom"/>
</dbReference>
<feature type="compositionally biased region" description="Low complexity" evidence="15">
    <location>
        <begin position="1315"/>
        <end position="1339"/>
    </location>
</feature>
<dbReference type="InterPro" id="IPR029787">
    <property type="entry name" value="Nucleotide_cyclase"/>
</dbReference>
<dbReference type="Gene3D" id="3.30.70.1230">
    <property type="entry name" value="Nucleotide cyclase"/>
    <property type="match status" value="1"/>
</dbReference>
<dbReference type="InterPro" id="IPR001245">
    <property type="entry name" value="Ser-Thr/Tyr_kinase_cat_dom"/>
</dbReference>
<feature type="compositionally biased region" description="Low complexity" evidence="15">
    <location>
        <begin position="1180"/>
        <end position="1189"/>
    </location>
</feature>
<dbReference type="InterPro" id="IPR001054">
    <property type="entry name" value="A/G_cyclase"/>
</dbReference>
<evidence type="ECO:0000256" key="13">
    <source>
        <dbReference type="RuleBase" id="RU003431"/>
    </source>
</evidence>
<dbReference type="GeneID" id="113513253"/>
<keyword evidence="20" id="KW-1185">Reference proteome</keyword>
<dbReference type="EC" id="4.6.1.2" evidence="3 13"/>
<reference evidence="21" key="1">
    <citation type="submission" date="2025-08" db="UniProtKB">
        <authorList>
            <consortium name="RefSeq"/>
        </authorList>
    </citation>
    <scope>IDENTIFICATION</scope>
    <source>
        <tissue evidence="21">Whole larvae</tissue>
    </source>
</reference>
<dbReference type="Pfam" id="PF07714">
    <property type="entry name" value="PK_Tyr_Ser-Thr"/>
    <property type="match status" value="1"/>
</dbReference>
<comment type="similarity">
    <text evidence="12">Belongs to the adenylyl cyclase class-4/guanylyl cyclase family.</text>
</comment>
<dbReference type="InterPro" id="IPR011009">
    <property type="entry name" value="Kinase-like_dom_sf"/>
</dbReference>
<evidence type="ECO:0000256" key="12">
    <source>
        <dbReference type="RuleBase" id="RU000405"/>
    </source>
</evidence>
<feature type="transmembrane region" description="Helical" evidence="16">
    <location>
        <begin position="548"/>
        <end position="571"/>
    </location>
</feature>
<feature type="region of interest" description="Disordered" evidence="15">
    <location>
        <begin position="276"/>
        <end position="296"/>
    </location>
</feature>
<dbReference type="Gene3D" id="1.10.510.10">
    <property type="entry name" value="Transferase(Phosphotransferase) domain 1"/>
    <property type="match status" value="1"/>
</dbReference>
<dbReference type="PROSITE" id="PS50125">
    <property type="entry name" value="GUANYLATE_CYCLASE_2"/>
    <property type="match status" value="1"/>
</dbReference>
<dbReference type="Gene3D" id="6.10.250.780">
    <property type="match status" value="1"/>
</dbReference>
<sequence length="1350" mass="148727">MRALPPLLLVVAAVLAAATVRAAAAAAAAPATAAPALLVLRAACDVADPSLFTEQRLENYAAMTERNIILQRRSVRILSYKKTCGKDWKVEVTRSALMTIGGGGAVSFAGWAGTGVCEALTAAARVLRRPLPGVCGSPAARGTAVVQLAVRLRWRRVLLSFAPSRPECLASLREIERALISAGLAVRYAQLSSDELARRPHVVILCASFRSEPAIDIGALHASAGAMPVVLIVHIDEYEPPPKNAPADPSAATVTIDDSNDAFQMSNITLDIRNSPYKRKRDNTPPSLVTSLPENANLSSVHPEPYKKTFLSPSPVSLVNNIVSSLDHNNKTRFVSKRSQLTYTTVFKEHREVNKIKTSIIEKLLQNNTHGIYISGSTKQTFTNNKSKADPEVSIVRGRRTPRGTWNDVPTAGYEKFNILVSQLDYSIQRRMLFLSDKRLETEQAPVIADAIYEEILEALHQDTEAERTRTESGRMAFFLYDITFNNLIRSGWRCVALLATVSTRSLDKTDEWHTVVEIINSTRSFDIWSEEYTGDHDDVSLGLTMPILVTCVVAALIAAVALILIARWLAVRRRRRRRRGDAVLVPSDFTFPADERRRVGEGMETMLSCWLQQLHEFGGPELEPPDLLKQPPRATPREPSAPSSTCSINRVAVDRRTRYRGDAVHMKYLPVVSLELKRKATDVVLVMQNLRHENLNPFIGCLCEVRPALVFDQCGRGSLEDVLMADDIKLDWTFRLSLLTDLVKGMRYLHASPLRVHGRLTSRNCVVDSRWVLRLTDYGLPSFYRAQGLPQPQRSSRDLLWTAPELLREGRGGGRGSQPGDVFSFAIIMQEVIVRGEPYCMLALTPDEIVEKVMRPPPLIRPSVSMGAAPPEAVSVMRQCWSEAPDLRPDFHRLHDIFRHLHRGRKINIVDSMFEMLEKYSNNLEELIRERTEQLDMEKKKTEQLLNRMLPRSVAERLMLGSRVEPEEFEEVSIYFSDIVGFTGLAARSTPVQVVDLLNDLYTTFDAAIEQYRVYKVETIGDAYMVVGGLPARCRDHAESVATMALHLLHLAGRFRVRHLPATPLHLRIGLHTGPCCAGVVGLTMPRYCLFGDTVNTASRMESTGAAWRIQISAATAERLSAAGGYRLRSRGLTQIKGKGAMHTYWLLGKEGFDKPLPTPPPLESEEVLFETDGENESESSSAPSATPVKSSQVIERQRSDPTSTHDKYAWQRSGAMSADSSPPRAPRAASAVCVGTLGTSGTLTADHSAPYARYRCLPSGSRVLRRQWSLERGEALAAAAGARRSAGSPPQPAAAPAAPGAPAAPTAPPPEPLALVPAAPRAPPARYRTRPAGAAPPADDDSSRPRPP</sequence>
<evidence type="ECO:0000256" key="16">
    <source>
        <dbReference type="SAM" id="Phobius"/>
    </source>
</evidence>
<dbReference type="GO" id="GO:0004672">
    <property type="term" value="F:protein kinase activity"/>
    <property type="evidence" value="ECO:0007669"/>
    <property type="project" value="InterPro"/>
</dbReference>
<name>A0A6J3CFU5_GALME</name>
<keyword evidence="10 12" id="KW-0456">Lyase</keyword>
<keyword evidence="9" id="KW-0325">Glycoprotein</keyword>
<gene>
    <name evidence="21" type="primary">LOC113513253</name>
</gene>
<accession>A0A6J3CFU5</accession>
<evidence type="ECO:0000256" key="2">
    <source>
        <dbReference type="ARBA" id="ARBA00004479"/>
    </source>
</evidence>
<keyword evidence="11 13" id="KW-0141">cGMP biosynthesis</keyword>
<feature type="region of interest" description="Disordered" evidence="15">
    <location>
        <begin position="623"/>
        <end position="647"/>
    </location>
</feature>
<evidence type="ECO:0000256" key="6">
    <source>
        <dbReference type="ARBA" id="ARBA00022741"/>
    </source>
</evidence>
<feature type="compositionally biased region" description="Low complexity" evidence="15">
    <location>
        <begin position="1217"/>
        <end position="1228"/>
    </location>
</feature>
<dbReference type="GO" id="GO:0004016">
    <property type="term" value="F:adenylate cyclase activity"/>
    <property type="evidence" value="ECO:0007669"/>
    <property type="project" value="TreeGrafter"/>
</dbReference>
<evidence type="ECO:0000256" key="11">
    <source>
        <dbReference type="ARBA" id="ARBA00023293"/>
    </source>
</evidence>
<dbReference type="GO" id="GO:0035556">
    <property type="term" value="P:intracellular signal transduction"/>
    <property type="evidence" value="ECO:0007669"/>
    <property type="project" value="InterPro"/>
</dbReference>
<proteinExistence type="inferred from homology"/>
<organism evidence="20 21">
    <name type="scientific">Galleria mellonella</name>
    <name type="common">Greater wax moth</name>
    <dbReference type="NCBI Taxonomy" id="7137"/>
    <lineage>
        <taxon>Eukaryota</taxon>
        <taxon>Metazoa</taxon>
        <taxon>Ecdysozoa</taxon>
        <taxon>Arthropoda</taxon>
        <taxon>Hexapoda</taxon>
        <taxon>Insecta</taxon>
        <taxon>Pterygota</taxon>
        <taxon>Neoptera</taxon>
        <taxon>Endopterygota</taxon>
        <taxon>Lepidoptera</taxon>
        <taxon>Glossata</taxon>
        <taxon>Ditrysia</taxon>
        <taxon>Pyraloidea</taxon>
        <taxon>Pyralidae</taxon>
        <taxon>Galleriinae</taxon>
        <taxon>Galleria</taxon>
    </lineage>
</organism>
<dbReference type="KEGG" id="gmw:113513253"/>
<dbReference type="SMART" id="SM00044">
    <property type="entry name" value="CYCc"/>
    <property type="match status" value="1"/>
</dbReference>
<feature type="compositionally biased region" description="Basic and acidic residues" evidence="15">
    <location>
        <begin position="1197"/>
        <end position="1211"/>
    </location>
</feature>
<keyword evidence="14" id="KW-0175">Coiled coil</keyword>
<feature type="region of interest" description="Disordered" evidence="15">
    <location>
        <begin position="1171"/>
        <end position="1228"/>
    </location>
</feature>
<dbReference type="PROSITE" id="PS00452">
    <property type="entry name" value="GUANYLATE_CYCLASE_1"/>
    <property type="match status" value="1"/>
</dbReference>
<evidence type="ECO:0000313" key="20">
    <source>
        <dbReference type="Proteomes" id="UP001652740"/>
    </source>
</evidence>
<dbReference type="InterPro" id="IPR050401">
    <property type="entry name" value="Cyclic_nucleotide_synthase"/>
</dbReference>
<evidence type="ECO:0000256" key="4">
    <source>
        <dbReference type="ARBA" id="ARBA00022692"/>
    </source>
</evidence>
<dbReference type="GO" id="GO:0005886">
    <property type="term" value="C:plasma membrane"/>
    <property type="evidence" value="ECO:0007669"/>
    <property type="project" value="TreeGrafter"/>
</dbReference>
<evidence type="ECO:0000256" key="15">
    <source>
        <dbReference type="SAM" id="MobiDB-lite"/>
    </source>
</evidence>
<evidence type="ECO:0000313" key="21">
    <source>
        <dbReference type="RefSeq" id="XP_031769999.2"/>
    </source>
</evidence>
<keyword evidence="7 16" id="KW-1133">Transmembrane helix</keyword>
<keyword evidence="6" id="KW-0547">Nucleotide-binding</keyword>
<evidence type="ECO:0000256" key="7">
    <source>
        <dbReference type="ARBA" id="ARBA00022989"/>
    </source>
</evidence>
<dbReference type="Pfam" id="PF07701">
    <property type="entry name" value="HNOBA"/>
    <property type="match status" value="1"/>
</dbReference>
<evidence type="ECO:0000256" key="8">
    <source>
        <dbReference type="ARBA" id="ARBA00023136"/>
    </source>
</evidence>
<evidence type="ECO:0000256" key="10">
    <source>
        <dbReference type="ARBA" id="ARBA00023239"/>
    </source>
</evidence>
<feature type="domain" description="Guanylate cyclase" evidence="19">
    <location>
        <begin position="974"/>
        <end position="1103"/>
    </location>
</feature>
<dbReference type="InterPro" id="IPR011645">
    <property type="entry name" value="HNOB_dom_associated"/>
</dbReference>
<dbReference type="SUPFAM" id="SSF56112">
    <property type="entry name" value="Protein kinase-like (PK-like)"/>
    <property type="match status" value="1"/>
</dbReference>
<feature type="signal peptide" evidence="17">
    <location>
        <begin position="1"/>
        <end position="22"/>
    </location>
</feature>
<dbReference type="InterPro" id="IPR018297">
    <property type="entry name" value="A/G_cyclase_CS"/>
</dbReference>